<dbReference type="EMBL" id="CP011125">
    <property type="protein sequence ID" value="AKF04791.1"/>
    <property type="molecule type" value="Genomic_DNA"/>
</dbReference>
<dbReference type="CDD" id="cd00009">
    <property type="entry name" value="AAA"/>
    <property type="match status" value="1"/>
</dbReference>
<reference evidence="2 3" key="1">
    <citation type="submission" date="2015-03" db="EMBL/GenBank/DDBJ databases">
        <title>Genome assembly of Sandaracinus amylolyticus DSM 53668.</title>
        <authorList>
            <person name="Sharma G."/>
            <person name="Subramanian S."/>
        </authorList>
    </citation>
    <scope>NUCLEOTIDE SEQUENCE [LARGE SCALE GENOMIC DNA]</scope>
    <source>
        <strain evidence="2 3">DSM 53668</strain>
    </source>
</reference>
<accession>A0A0F6YHL0</accession>
<dbReference type="GO" id="GO:0005524">
    <property type="term" value="F:ATP binding"/>
    <property type="evidence" value="ECO:0007669"/>
    <property type="project" value="InterPro"/>
</dbReference>
<dbReference type="PANTHER" id="PTHR42759:SF6">
    <property type="entry name" value="REGULATORY PROTEIN-RELATED"/>
    <property type="match status" value="1"/>
</dbReference>
<dbReference type="GO" id="GO:0016887">
    <property type="term" value="F:ATP hydrolysis activity"/>
    <property type="evidence" value="ECO:0007669"/>
    <property type="project" value="InterPro"/>
</dbReference>
<organism evidence="2 3">
    <name type="scientific">Sandaracinus amylolyticus</name>
    <dbReference type="NCBI Taxonomy" id="927083"/>
    <lineage>
        <taxon>Bacteria</taxon>
        <taxon>Pseudomonadati</taxon>
        <taxon>Myxococcota</taxon>
        <taxon>Polyangia</taxon>
        <taxon>Polyangiales</taxon>
        <taxon>Sandaracinaceae</taxon>
        <taxon>Sandaracinus</taxon>
    </lineage>
</organism>
<dbReference type="InterPro" id="IPR050764">
    <property type="entry name" value="CbbQ/NirQ/NorQ/GpvN"/>
</dbReference>
<dbReference type="Gene3D" id="3.40.50.300">
    <property type="entry name" value="P-loop containing nucleotide triphosphate hydrolases"/>
    <property type="match status" value="1"/>
</dbReference>
<gene>
    <name evidence="2" type="ORF">DB32_001940</name>
</gene>
<feature type="domain" description="AAA+ ATPase" evidence="1">
    <location>
        <begin position="109"/>
        <end position="270"/>
    </location>
</feature>
<evidence type="ECO:0000313" key="2">
    <source>
        <dbReference type="EMBL" id="AKF04791.1"/>
    </source>
</evidence>
<dbReference type="InterPro" id="IPR027417">
    <property type="entry name" value="P-loop_NTPase"/>
</dbReference>
<sequence length="375" mass="41620">MIMTKLEIDEIRVGAVMEATFWANPVEDSRFKYRATHLDGRRAPKVVLSDDVRIQPGVPCLVRIEAIHKPERADHGFIEAKWERPAPFRIEGVWIDPSVAKKLQILLESGLNILLDGPQGCGKTTLARAIAESLGMEFVFFNCGAVVEASDFLATIQVRASASGAPVTDFVKTDVLLAIEQANESKDKRWLVFLDELNRCPESARNALMPALDATRRVFHPVENRFVKIPDHVQFVAAVNRGREFSGTFGIDAAQLDRFAPLQMRYPPPPEEVKLLRARHPSLGKELVETLVAIADAVRHAPELGQSLSVRATDEACVYLEHPLMSEEPRANLPEVLKSSFCGRFSGRWDDPGSDAGAVWATVTRVLRERGEPVA</sequence>
<keyword evidence="3" id="KW-1185">Reference proteome</keyword>
<dbReference type="InterPro" id="IPR003593">
    <property type="entry name" value="AAA+_ATPase"/>
</dbReference>
<evidence type="ECO:0000259" key="1">
    <source>
        <dbReference type="SMART" id="SM00382"/>
    </source>
</evidence>
<proteinExistence type="predicted"/>
<dbReference type="KEGG" id="samy:DB32_001940"/>
<name>A0A0F6YHL0_9BACT</name>
<dbReference type="AlphaFoldDB" id="A0A0F6YHL0"/>
<dbReference type="InterPro" id="IPR011704">
    <property type="entry name" value="ATPase_dyneun-rel_AAA"/>
</dbReference>
<evidence type="ECO:0000313" key="3">
    <source>
        <dbReference type="Proteomes" id="UP000034883"/>
    </source>
</evidence>
<dbReference type="SMART" id="SM00382">
    <property type="entry name" value="AAA"/>
    <property type="match status" value="1"/>
</dbReference>
<dbReference type="Proteomes" id="UP000034883">
    <property type="component" value="Chromosome"/>
</dbReference>
<dbReference type="PANTHER" id="PTHR42759">
    <property type="entry name" value="MOXR FAMILY PROTEIN"/>
    <property type="match status" value="1"/>
</dbReference>
<dbReference type="SUPFAM" id="SSF52540">
    <property type="entry name" value="P-loop containing nucleoside triphosphate hydrolases"/>
    <property type="match status" value="1"/>
</dbReference>
<dbReference type="STRING" id="927083.DB32_001940"/>
<dbReference type="Pfam" id="PF07728">
    <property type="entry name" value="AAA_5"/>
    <property type="match status" value="1"/>
</dbReference>
<protein>
    <submittedName>
        <fullName evidence="2">Nitric oxide reductase activation protein NorQ</fullName>
    </submittedName>
</protein>